<evidence type="ECO:0008006" key="4">
    <source>
        <dbReference type="Google" id="ProtNLM"/>
    </source>
</evidence>
<comment type="caution">
    <text evidence="2">The sequence shown here is derived from an EMBL/GenBank/DDBJ whole genome shotgun (WGS) entry which is preliminary data.</text>
</comment>
<accession>A0A444RIT6</accession>
<evidence type="ECO:0000256" key="1">
    <source>
        <dbReference type="SAM" id="Phobius"/>
    </source>
</evidence>
<dbReference type="AlphaFoldDB" id="A0A444RIT6"/>
<proteinExistence type="predicted"/>
<organism evidence="2 3">
    <name type="scientific">Verticillium dahliae</name>
    <name type="common">Verticillium wilt</name>
    <dbReference type="NCBI Taxonomy" id="27337"/>
    <lineage>
        <taxon>Eukaryota</taxon>
        <taxon>Fungi</taxon>
        <taxon>Dikarya</taxon>
        <taxon>Ascomycota</taxon>
        <taxon>Pezizomycotina</taxon>
        <taxon>Sordariomycetes</taxon>
        <taxon>Hypocreomycetidae</taxon>
        <taxon>Glomerellales</taxon>
        <taxon>Plectosphaerellaceae</taxon>
        <taxon>Verticillium</taxon>
    </lineage>
</organism>
<protein>
    <recommendedName>
        <fullName evidence="4">Serine-rich protein</fullName>
    </recommendedName>
</protein>
<feature type="transmembrane region" description="Helical" evidence="1">
    <location>
        <begin position="132"/>
        <end position="152"/>
    </location>
</feature>
<name>A0A444RIT6_VERDA</name>
<reference evidence="2 3" key="1">
    <citation type="submission" date="2018-12" db="EMBL/GenBank/DDBJ databases">
        <title>Genome of Verticillium dahliae isolate Getta Getta.</title>
        <authorList>
            <person name="Gardiner D.M."/>
        </authorList>
    </citation>
    <scope>NUCLEOTIDE SEQUENCE [LARGE SCALE GENOMIC DNA]</scope>
    <source>
        <strain evidence="2 3">Getta Getta</strain>
    </source>
</reference>
<feature type="transmembrane region" description="Helical" evidence="1">
    <location>
        <begin position="62"/>
        <end position="83"/>
    </location>
</feature>
<dbReference type="Proteomes" id="UP000288725">
    <property type="component" value="Chromosome 8"/>
</dbReference>
<evidence type="ECO:0000313" key="2">
    <source>
        <dbReference type="EMBL" id="RXG41072.1"/>
    </source>
</evidence>
<sequence length="161" mass="18007">MEITSAPVIGFHPRSSLRKQTSSIWSPHLGRDQRASGYSIWEPPSVSWSVDSSPFGRRNVQVVMFILGFILPIAWMVAAFLPLPPLPYTEMVERAPDDSSMLDIEMESARPPTHMDEICYRSARWWRNLNRIMALVGVLIVAVIVTLAVVGAKHGWGHPAS</sequence>
<keyword evidence="1" id="KW-0812">Transmembrane</keyword>
<keyword evidence="1" id="KW-0472">Membrane</keyword>
<dbReference type="EMBL" id="RSDZ01000398">
    <property type="protein sequence ID" value="RXG41072.1"/>
    <property type="molecule type" value="Genomic_DNA"/>
</dbReference>
<keyword evidence="1" id="KW-1133">Transmembrane helix</keyword>
<gene>
    <name evidence="2" type="ORF">VDGE_30056</name>
</gene>
<evidence type="ECO:0000313" key="3">
    <source>
        <dbReference type="Proteomes" id="UP000288725"/>
    </source>
</evidence>